<dbReference type="Pfam" id="PF00209">
    <property type="entry name" value="SNF"/>
    <property type="match status" value="1"/>
</dbReference>
<sequence length="106" mass="12212">MDSRVRSLKRFHVESEVKPRNYVLRLKPDGLATPGDIGDINWQLELCLLLSWIIVFLCLMKGVKSSGKANEMRARGLLEDITEMDIAEMRCQSTPVVEKVYRDMEK</sequence>
<dbReference type="Proteomes" id="UP000440578">
    <property type="component" value="Unassembled WGS sequence"/>
</dbReference>
<comment type="similarity">
    <text evidence="2">Belongs to the sodium:neurotransmitter symporter (SNF) (TC 2.A.22) family.</text>
</comment>
<evidence type="ECO:0000256" key="4">
    <source>
        <dbReference type="ARBA" id="ARBA00022692"/>
    </source>
</evidence>
<keyword evidence="7" id="KW-0472">Membrane</keyword>
<evidence type="ECO:0000256" key="7">
    <source>
        <dbReference type="ARBA" id="ARBA00023136"/>
    </source>
</evidence>
<keyword evidence="6" id="KW-1133">Transmembrane helix</keyword>
<keyword evidence="5" id="KW-0769">Symport</keyword>
<protein>
    <submittedName>
        <fullName evidence="8">Sodium-dependent proline transporter</fullName>
    </submittedName>
</protein>
<evidence type="ECO:0000313" key="9">
    <source>
        <dbReference type="Proteomes" id="UP000440578"/>
    </source>
</evidence>
<dbReference type="SUPFAM" id="SSF161070">
    <property type="entry name" value="SNF-like"/>
    <property type="match status" value="1"/>
</dbReference>
<keyword evidence="4" id="KW-0812">Transmembrane</keyword>
<dbReference type="GO" id="GO:0016020">
    <property type="term" value="C:membrane"/>
    <property type="evidence" value="ECO:0007669"/>
    <property type="project" value="UniProtKB-SubCell"/>
</dbReference>
<name>A0A6A4W7U1_AMPAM</name>
<comment type="caution">
    <text evidence="8">The sequence shown here is derived from an EMBL/GenBank/DDBJ whole genome shotgun (WGS) entry which is preliminary data.</text>
</comment>
<evidence type="ECO:0000256" key="3">
    <source>
        <dbReference type="ARBA" id="ARBA00022448"/>
    </source>
</evidence>
<reference evidence="8 9" key="1">
    <citation type="submission" date="2019-07" db="EMBL/GenBank/DDBJ databases">
        <title>Draft genome assembly of a fouling barnacle, Amphibalanus amphitrite (Darwin, 1854): The first reference genome for Thecostraca.</title>
        <authorList>
            <person name="Kim W."/>
        </authorList>
    </citation>
    <scope>NUCLEOTIDE SEQUENCE [LARGE SCALE GENOMIC DNA]</scope>
    <source>
        <strain evidence="8">SNU_AA5</strain>
        <tissue evidence="8">Soma without cirri and trophi</tissue>
    </source>
</reference>
<evidence type="ECO:0000313" key="8">
    <source>
        <dbReference type="EMBL" id="KAF0299730.1"/>
    </source>
</evidence>
<keyword evidence="9" id="KW-1185">Reference proteome</keyword>
<evidence type="ECO:0000256" key="6">
    <source>
        <dbReference type="ARBA" id="ARBA00022989"/>
    </source>
</evidence>
<dbReference type="InterPro" id="IPR037272">
    <property type="entry name" value="SNS_sf"/>
</dbReference>
<comment type="subcellular location">
    <subcellularLocation>
        <location evidence="1">Membrane</location>
        <topology evidence="1">Multi-pass membrane protein</topology>
    </subcellularLocation>
</comment>
<dbReference type="EMBL" id="VIIS01001337">
    <property type="protein sequence ID" value="KAF0299730.1"/>
    <property type="molecule type" value="Genomic_DNA"/>
</dbReference>
<evidence type="ECO:0000256" key="5">
    <source>
        <dbReference type="ARBA" id="ARBA00022847"/>
    </source>
</evidence>
<dbReference type="AlphaFoldDB" id="A0A6A4W7U1"/>
<accession>A0A6A4W7U1</accession>
<organism evidence="8 9">
    <name type="scientific">Amphibalanus amphitrite</name>
    <name type="common">Striped barnacle</name>
    <name type="synonym">Balanus amphitrite</name>
    <dbReference type="NCBI Taxonomy" id="1232801"/>
    <lineage>
        <taxon>Eukaryota</taxon>
        <taxon>Metazoa</taxon>
        <taxon>Ecdysozoa</taxon>
        <taxon>Arthropoda</taxon>
        <taxon>Crustacea</taxon>
        <taxon>Multicrustacea</taxon>
        <taxon>Cirripedia</taxon>
        <taxon>Thoracica</taxon>
        <taxon>Thoracicalcarea</taxon>
        <taxon>Balanomorpha</taxon>
        <taxon>Balanoidea</taxon>
        <taxon>Balanidae</taxon>
        <taxon>Amphibalaninae</taxon>
        <taxon>Amphibalanus</taxon>
    </lineage>
</organism>
<keyword evidence="3" id="KW-0813">Transport</keyword>
<gene>
    <name evidence="8" type="primary">SLC6A7</name>
    <name evidence="8" type="ORF">FJT64_003427</name>
</gene>
<dbReference type="GO" id="GO:0015293">
    <property type="term" value="F:symporter activity"/>
    <property type="evidence" value="ECO:0007669"/>
    <property type="project" value="UniProtKB-KW"/>
</dbReference>
<evidence type="ECO:0000256" key="1">
    <source>
        <dbReference type="ARBA" id="ARBA00004141"/>
    </source>
</evidence>
<proteinExistence type="inferred from homology"/>
<evidence type="ECO:0000256" key="2">
    <source>
        <dbReference type="ARBA" id="ARBA00006459"/>
    </source>
</evidence>
<dbReference type="InterPro" id="IPR000175">
    <property type="entry name" value="Na/ntran_symport"/>
</dbReference>